<organism evidence="13 14">
    <name type="scientific">Stakelama marina</name>
    <dbReference type="NCBI Taxonomy" id="2826939"/>
    <lineage>
        <taxon>Bacteria</taxon>
        <taxon>Pseudomonadati</taxon>
        <taxon>Pseudomonadota</taxon>
        <taxon>Alphaproteobacteria</taxon>
        <taxon>Sphingomonadales</taxon>
        <taxon>Sphingomonadaceae</taxon>
        <taxon>Stakelama</taxon>
    </lineage>
</organism>
<comment type="catalytic activity">
    <reaction evidence="9 10">
        <text>a 2,3-saturated acyl-[ACP] + NAD(+) = a (2E)-enoyl-[ACP] + NADH + H(+)</text>
        <dbReference type="Rhea" id="RHEA:10240"/>
        <dbReference type="Rhea" id="RHEA-COMP:9925"/>
        <dbReference type="Rhea" id="RHEA-COMP:9926"/>
        <dbReference type="ChEBI" id="CHEBI:15378"/>
        <dbReference type="ChEBI" id="CHEBI:57540"/>
        <dbReference type="ChEBI" id="CHEBI:57945"/>
        <dbReference type="ChEBI" id="CHEBI:78784"/>
        <dbReference type="ChEBI" id="CHEBI:78785"/>
        <dbReference type="EC" id="1.3.1.9"/>
    </reaction>
</comment>
<name>A0A8T4IJF8_9SPHN</name>
<dbReference type="FunFam" id="3.40.50.720:FF:000054">
    <property type="entry name" value="Enoyl-[acyl-carrier-protein] reductase [NADH]"/>
    <property type="match status" value="1"/>
</dbReference>
<dbReference type="InterPro" id="IPR014358">
    <property type="entry name" value="Enoyl-ACP_Rdtase_NADH"/>
</dbReference>
<keyword evidence="4" id="KW-0276">Fatty acid metabolism</keyword>
<keyword evidence="8 10" id="KW-0275">Fatty acid biosynthesis</keyword>
<evidence type="ECO:0000256" key="1">
    <source>
        <dbReference type="ARBA" id="ARBA00005194"/>
    </source>
</evidence>
<feature type="binding site" evidence="12">
    <location>
        <position position="93"/>
    </location>
    <ligand>
        <name>NAD(+)</name>
        <dbReference type="ChEBI" id="CHEBI:57540"/>
    </ligand>
</feature>
<evidence type="ECO:0000313" key="13">
    <source>
        <dbReference type="EMBL" id="MBR0554014.1"/>
    </source>
</evidence>
<keyword evidence="5 10" id="KW-0560">Oxidoreductase</keyword>
<feature type="active site" description="Proton acceptor" evidence="11">
    <location>
        <position position="156"/>
    </location>
</feature>
<evidence type="ECO:0000256" key="2">
    <source>
        <dbReference type="ARBA" id="ARBA00009233"/>
    </source>
</evidence>
<dbReference type="RefSeq" id="WP_284055263.1">
    <property type="nucleotide sequence ID" value="NZ_JAGRQC010000007.1"/>
</dbReference>
<evidence type="ECO:0000256" key="9">
    <source>
        <dbReference type="ARBA" id="ARBA00048572"/>
    </source>
</evidence>
<dbReference type="CDD" id="cd05372">
    <property type="entry name" value="ENR_SDR"/>
    <property type="match status" value="1"/>
</dbReference>
<evidence type="ECO:0000256" key="8">
    <source>
        <dbReference type="ARBA" id="ARBA00023160"/>
    </source>
</evidence>
<dbReference type="NCBIfam" id="NF006019">
    <property type="entry name" value="PRK08159.1"/>
    <property type="match status" value="1"/>
</dbReference>
<evidence type="ECO:0000256" key="3">
    <source>
        <dbReference type="ARBA" id="ARBA00022516"/>
    </source>
</evidence>
<accession>A0A8T4IJF8</accession>
<dbReference type="InterPro" id="IPR036291">
    <property type="entry name" value="NAD(P)-bd_dom_sf"/>
</dbReference>
<dbReference type="Pfam" id="PF13561">
    <property type="entry name" value="adh_short_C2"/>
    <property type="match status" value="1"/>
</dbReference>
<reference evidence="13" key="1">
    <citation type="submission" date="2021-04" db="EMBL/GenBank/DDBJ databases">
        <title>Ouciella asimina sp. nov., isolated from the surface seawater in the hydrothermal field of Okinawa Trough.</title>
        <authorList>
            <person name="Shuang W."/>
        </authorList>
    </citation>
    <scope>NUCLEOTIDE SEQUENCE</scope>
    <source>
        <strain evidence="13">LXI357</strain>
    </source>
</reference>
<gene>
    <name evidence="13" type="primary">fabI</name>
    <name evidence="13" type="ORF">J7S20_16035</name>
</gene>
<dbReference type="PANTHER" id="PTHR43159">
    <property type="entry name" value="ENOYL-[ACYL-CARRIER-PROTEIN] REDUCTASE"/>
    <property type="match status" value="1"/>
</dbReference>
<feature type="active site" description="Proton acceptor" evidence="11">
    <location>
        <position position="146"/>
    </location>
</feature>
<feature type="binding site" evidence="12">
    <location>
        <begin position="192"/>
        <end position="196"/>
    </location>
    <ligand>
        <name>NAD(+)</name>
        <dbReference type="ChEBI" id="CHEBI:57540"/>
    </ligand>
</feature>
<sequence length="267" mass="28897">MTGLMQGKRGLIMGLANDKSLAWGIAKQLAEHGAELAFTYQGEALAKRVRPLAEQLGSDKLIECDVSDMDRLDAAFAELAEHWPTIDFVVHAIGFSDKSQLRGRYYDTTLDNFLMTMNISVYSFTAVAKRAQAMMPNGGSLLTLTYYGSEKVVPHYNVMGVAKSALDTSVQYLAVDLGRDNIRVNAISAGPIKTLAASGIGDFRYILKWNELNSPMKRNVTIDDVGGAGLYLLSDLASGVTGEIHHVDAGYNVIGMKAEDAPDIALS</sequence>
<dbReference type="Gene3D" id="3.40.50.720">
    <property type="entry name" value="NAD(P)-binding Rossmann-like Domain"/>
    <property type="match status" value="1"/>
</dbReference>
<dbReference type="SUPFAM" id="SSF51735">
    <property type="entry name" value="NAD(P)-binding Rossmann-fold domains"/>
    <property type="match status" value="1"/>
</dbReference>
<dbReference type="EMBL" id="JAGRQC010000007">
    <property type="protein sequence ID" value="MBR0554014.1"/>
    <property type="molecule type" value="Genomic_DNA"/>
</dbReference>
<dbReference type="PANTHER" id="PTHR43159:SF2">
    <property type="entry name" value="ENOYL-[ACYL-CARRIER-PROTEIN] REDUCTASE [NADH], CHLOROPLASTIC"/>
    <property type="match status" value="1"/>
</dbReference>
<evidence type="ECO:0000256" key="4">
    <source>
        <dbReference type="ARBA" id="ARBA00022832"/>
    </source>
</evidence>
<dbReference type="Gene3D" id="1.10.8.400">
    <property type="entry name" value="Enoyl acyl carrier protein reductase"/>
    <property type="match status" value="1"/>
</dbReference>
<dbReference type="AlphaFoldDB" id="A0A8T4IJF8"/>
<dbReference type="FunFam" id="1.10.8.400:FF:000001">
    <property type="entry name" value="Enoyl-[acyl-carrier-protein] reductase [NADH]"/>
    <property type="match status" value="1"/>
</dbReference>
<dbReference type="GO" id="GO:0006633">
    <property type="term" value="P:fatty acid biosynthetic process"/>
    <property type="evidence" value="ECO:0007669"/>
    <property type="project" value="UniProtKB-KW"/>
</dbReference>
<keyword evidence="7" id="KW-0443">Lipid metabolism</keyword>
<evidence type="ECO:0000256" key="11">
    <source>
        <dbReference type="PIRSR" id="PIRSR000094-1"/>
    </source>
</evidence>
<proteinExistence type="inferred from homology"/>
<feature type="binding site" evidence="12">
    <location>
        <position position="41"/>
    </location>
    <ligand>
        <name>NAD(+)</name>
        <dbReference type="ChEBI" id="CHEBI:57540"/>
    </ligand>
</feature>
<dbReference type="Proteomes" id="UP000676996">
    <property type="component" value="Unassembled WGS sequence"/>
</dbReference>
<evidence type="ECO:0000313" key="14">
    <source>
        <dbReference type="Proteomes" id="UP000676996"/>
    </source>
</evidence>
<feature type="binding site" evidence="12">
    <location>
        <position position="14"/>
    </location>
    <ligand>
        <name>NAD(+)</name>
        <dbReference type="ChEBI" id="CHEBI:57540"/>
    </ligand>
</feature>
<dbReference type="InterPro" id="IPR002347">
    <property type="entry name" value="SDR_fam"/>
</dbReference>
<keyword evidence="6 10" id="KW-0520">NAD</keyword>
<dbReference type="PIRSF" id="PIRSF000094">
    <property type="entry name" value="Enoyl-ACP_rdct"/>
    <property type="match status" value="1"/>
</dbReference>
<comment type="caution">
    <text evidence="13">The sequence shown here is derived from an EMBL/GenBank/DDBJ whole genome shotgun (WGS) entry which is preliminary data.</text>
</comment>
<evidence type="ECO:0000256" key="12">
    <source>
        <dbReference type="PIRSR" id="PIRSR000094-3"/>
    </source>
</evidence>
<feature type="binding site" evidence="12">
    <location>
        <begin position="65"/>
        <end position="66"/>
    </location>
    <ligand>
        <name>NAD(+)</name>
        <dbReference type="ChEBI" id="CHEBI:57540"/>
    </ligand>
</feature>
<protein>
    <recommendedName>
        <fullName evidence="10">Enoyl-[acyl-carrier-protein] reductase [NADH]</fullName>
        <ecNumber evidence="10">1.3.1.9</ecNumber>
    </recommendedName>
</protein>
<comment type="pathway">
    <text evidence="1">Lipid metabolism; fatty acid biosynthesis.</text>
</comment>
<evidence type="ECO:0000256" key="10">
    <source>
        <dbReference type="PIRNR" id="PIRNR000094"/>
    </source>
</evidence>
<evidence type="ECO:0000256" key="5">
    <source>
        <dbReference type="ARBA" id="ARBA00023002"/>
    </source>
</evidence>
<evidence type="ECO:0000256" key="6">
    <source>
        <dbReference type="ARBA" id="ARBA00023027"/>
    </source>
</evidence>
<comment type="similarity">
    <text evidence="2 10">Belongs to the short-chain dehydrogenases/reductases (SDR) family. FabI subfamily.</text>
</comment>
<evidence type="ECO:0000256" key="7">
    <source>
        <dbReference type="ARBA" id="ARBA00023098"/>
    </source>
</evidence>
<feature type="binding site" evidence="12">
    <location>
        <position position="163"/>
    </location>
    <ligand>
        <name>NAD(+)</name>
        <dbReference type="ChEBI" id="CHEBI:57540"/>
    </ligand>
</feature>
<keyword evidence="14" id="KW-1185">Reference proteome</keyword>
<keyword evidence="3 10" id="KW-0444">Lipid biosynthesis</keyword>
<dbReference type="EC" id="1.3.1.9" evidence="10"/>
<dbReference type="GO" id="GO:0004318">
    <property type="term" value="F:enoyl-[acyl-carrier-protein] reductase (NADH) activity"/>
    <property type="evidence" value="ECO:0007669"/>
    <property type="project" value="UniProtKB-EC"/>
</dbReference>